<feature type="domain" description="RNA-binding S4" evidence="8">
    <location>
        <begin position="15"/>
        <end position="79"/>
    </location>
</feature>
<feature type="active site" evidence="5">
    <location>
        <position position="138"/>
    </location>
</feature>
<dbReference type="SUPFAM" id="SSF55174">
    <property type="entry name" value="Alpha-L RNA-binding motif"/>
    <property type="match status" value="1"/>
</dbReference>
<evidence type="ECO:0000313" key="10">
    <source>
        <dbReference type="Proteomes" id="UP000247612"/>
    </source>
</evidence>
<dbReference type="PANTHER" id="PTHR21600">
    <property type="entry name" value="MITOCHONDRIAL RNA PSEUDOURIDINE SYNTHASE"/>
    <property type="match status" value="1"/>
</dbReference>
<dbReference type="GO" id="GO:0003723">
    <property type="term" value="F:RNA binding"/>
    <property type="evidence" value="ECO:0007669"/>
    <property type="project" value="UniProtKB-KW"/>
</dbReference>
<dbReference type="PROSITE" id="PS01129">
    <property type="entry name" value="PSI_RLU"/>
    <property type="match status" value="1"/>
</dbReference>
<dbReference type="EMBL" id="QJKH01000009">
    <property type="protein sequence ID" value="PXX77887.1"/>
    <property type="molecule type" value="Genomic_DNA"/>
</dbReference>
<comment type="catalytic activity">
    <reaction evidence="1 7">
        <text>a uridine in RNA = a pseudouridine in RNA</text>
        <dbReference type="Rhea" id="RHEA:48348"/>
        <dbReference type="Rhea" id="RHEA-COMP:12068"/>
        <dbReference type="Rhea" id="RHEA-COMP:12069"/>
        <dbReference type="ChEBI" id="CHEBI:65314"/>
        <dbReference type="ChEBI" id="CHEBI:65315"/>
    </reaction>
</comment>
<comment type="caution">
    <text evidence="9">The sequence shown here is derived from an EMBL/GenBank/DDBJ whole genome shotgun (WGS) entry which is preliminary data.</text>
</comment>
<dbReference type="GO" id="GO:0120159">
    <property type="term" value="F:rRNA pseudouridine synthase activity"/>
    <property type="evidence" value="ECO:0007669"/>
    <property type="project" value="UniProtKB-ARBA"/>
</dbReference>
<keyword evidence="4 7" id="KW-0413">Isomerase</keyword>
<gene>
    <name evidence="9" type="ORF">DES51_109141</name>
</gene>
<evidence type="ECO:0000256" key="2">
    <source>
        <dbReference type="ARBA" id="ARBA00010876"/>
    </source>
</evidence>
<dbReference type="STRING" id="1034346.GCA_000313565_02802"/>
<evidence type="ECO:0000256" key="3">
    <source>
        <dbReference type="ARBA" id="ARBA00022884"/>
    </source>
</evidence>
<dbReference type="CDD" id="cd02869">
    <property type="entry name" value="PseudoU_synth_RluA_like"/>
    <property type="match status" value="1"/>
</dbReference>
<dbReference type="EC" id="5.4.99.-" evidence="7"/>
<dbReference type="InterPro" id="IPR006145">
    <property type="entry name" value="PsdUridine_synth_RsuA/RluA"/>
</dbReference>
<dbReference type="OrthoDB" id="9807829at2"/>
<dbReference type="NCBIfam" id="TIGR00005">
    <property type="entry name" value="rluA_subfam"/>
    <property type="match status" value="1"/>
</dbReference>
<dbReference type="FunFam" id="3.30.2350.10:FF:000006">
    <property type="entry name" value="Pseudouridine synthase"/>
    <property type="match status" value="1"/>
</dbReference>
<dbReference type="PROSITE" id="PS50889">
    <property type="entry name" value="S4"/>
    <property type="match status" value="1"/>
</dbReference>
<evidence type="ECO:0000256" key="1">
    <source>
        <dbReference type="ARBA" id="ARBA00000073"/>
    </source>
</evidence>
<comment type="function">
    <text evidence="7">Responsible for synthesis of pseudouridine from uracil.</text>
</comment>
<dbReference type="GO" id="GO:0000455">
    <property type="term" value="P:enzyme-directed rRNA pseudouridine synthesis"/>
    <property type="evidence" value="ECO:0007669"/>
    <property type="project" value="UniProtKB-ARBA"/>
</dbReference>
<reference evidence="9 10" key="1">
    <citation type="submission" date="2018-05" db="EMBL/GenBank/DDBJ databases">
        <title>Genomic Encyclopedia of Type Strains, Phase IV (KMG-IV): sequencing the most valuable type-strain genomes for metagenomic binning, comparative biology and taxonomic classification.</title>
        <authorList>
            <person name="Goeker M."/>
        </authorList>
    </citation>
    <scope>NUCLEOTIDE SEQUENCE [LARGE SCALE GENOMIC DNA]</scope>
    <source>
        <strain evidence="9 10">JC118</strain>
    </source>
</reference>
<dbReference type="CDD" id="cd00165">
    <property type="entry name" value="S4"/>
    <property type="match status" value="1"/>
</dbReference>
<dbReference type="InterPro" id="IPR036986">
    <property type="entry name" value="S4_RNA-bd_sf"/>
</dbReference>
<dbReference type="RefSeq" id="WP_022939085.1">
    <property type="nucleotide sequence ID" value="NZ_CABKRQ010000007.1"/>
</dbReference>
<evidence type="ECO:0000259" key="8">
    <source>
        <dbReference type="SMART" id="SM00363"/>
    </source>
</evidence>
<dbReference type="PANTHER" id="PTHR21600:SF44">
    <property type="entry name" value="RIBOSOMAL LARGE SUBUNIT PSEUDOURIDINE SYNTHASE D"/>
    <property type="match status" value="1"/>
</dbReference>
<protein>
    <recommendedName>
        <fullName evidence="7">Pseudouridine synthase</fullName>
        <ecNumber evidence="7">5.4.99.-</ecNumber>
    </recommendedName>
</protein>
<evidence type="ECO:0000256" key="4">
    <source>
        <dbReference type="ARBA" id="ARBA00023235"/>
    </source>
</evidence>
<name>A0A318L863_9FIRM</name>
<proteinExistence type="inferred from homology"/>
<dbReference type="InterPro" id="IPR050188">
    <property type="entry name" value="RluA_PseudoU_synthase"/>
</dbReference>
<sequence>MKHSEWRVVAEDVNERIDKVAAKYEAELTRSRLQTLIDEGSLLVNGKPVKNNYKVKLDDFIELDFIDDAELDAPAENLNLDIVYEDSDVIVINKPRGMVVHPSAGNQHGTLVNGLLYHCTDLSGINGVLRPGIVHRIDKDTTGLLIVAKNDKAHLSLADQLKDKTVNRLYYALVHGVMEHDYGTIDAPIGRDVKDRQKMAVTAVNSKHAVTHFKVVERFKNYTLVECRLETGRTHQIRVHMQYIKHPVVGDQKYSYRKTMDCGGQLLHAHTLTFVHPSTGESVTVHAPLPPDFQNILDTIRKEEM</sequence>
<accession>A0A318L863</accession>
<keyword evidence="10" id="KW-1185">Reference proteome</keyword>
<evidence type="ECO:0000256" key="7">
    <source>
        <dbReference type="RuleBase" id="RU362028"/>
    </source>
</evidence>
<evidence type="ECO:0000313" key="9">
    <source>
        <dbReference type="EMBL" id="PXX77887.1"/>
    </source>
</evidence>
<dbReference type="InterPro" id="IPR002942">
    <property type="entry name" value="S4_RNA-bd"/>
</dbReference>
<dbReference type="InterPro" id="IPR006224">
    <property type="entry name" value="PsdUridine_synth_RluA-like_CS"/>
</dbReference>
<dbReference type="Gene3D" id="3.10.290.10">
    <property type="entry name" value="RNA-binding S4 domain"/>
    <property type="match status" value="1"/>
</dbReference>
<dbReference type="SUPFAM" id="SSF55120">
    <property type="entry name" value="Pseudouridine synthase"/>
    <property type="match status" value="1"/>
</dbReference>
<evidence type="ECO:0000256" key="5">
    <source>
        <dbReference type="PIRSR" id="PIRSR606225-1"/>
    </source>
</evidence>
<keyword evidence="3 6" id="KW-0694">RNA-binding</keyword>
<evidence type="ECO:0000256" key="6">
    <source>
        <dbReference type="PROSITE-ProRule" id="PRU00182"/>
    </source>
</evidence>
<dbReference type="Gene3D" id="3.30.2350.10">
    <property type="entry name" value="Pseudouridine synthase"/>
    <property type="match status" value="1"/>
</dbReference>
<dbReference type="Pfam" id="PF00849">
    <property type="entry name" value="PseudoU_synth_2"/>
    <property type="match status" value="1"/>
</dbReference>
<dbReference type="Pfam" id="PF01479">
    <property type="entry name" value="S4"/>
    <property type="match status" value="1"/>
</dbReference>
<dbReference type="InterPro" id="IPR006225">
    <property type="entry name" value="PsdUridine_synth_RluC/D"/>
</dbReference>
<dbReference type="AlphaFoldDB" id="A0A318L863"/>
<comment type="similarity">
    <text evidence="2 7">Belongs to the pseudouridine synthase RluA family.</text>
</comment>
<dbReference type="SMART" id="SM00363">
    <property type="entry name" value="S4"/>
    <property type="match status" value="1"/>
</dbReference>
<dbReference type="InterPro" id="IPR020103">
    <property type="entry name" value="PsdUridine_synth_cat_dom_sf"/>
</dbReference>
<organism evidence="9 10">
    <name type="scientific">Dielma fastidiosa</name>
    <dbReference type="NCBI Taxonomy" id="1034346"/>
    <lineage>
        <taxon>Bacteria</taxon>
        <taxon>Bacillati</taxon>
        <taxon>Bacillota</taxon>
        <taxon>Erysipelotrichia</taxon>
        <taxon>Erysipelotrichales</taxon>
        <taxon>Erysipelotrichaceae</taxon>
        <taxon>Dielma</taxon>
    </lineage>
</organism>
<dbReference type="Proteomes" id="UP000247612">
    <property type="component" value="Unassembled WGS sequence"/>
</dbReference>